<sequence length="88" mass="9821">DNWALLFAQRIALKFSVPLHVCFNVASSVALRTRRHLNFLLEGLAEVEKDCKDLAISFHLLPPLEAKSKTSLKRNADGSFACNETDHA</sequence>
<evidence type="ECO:0000259" key="1">
    <source>
        <dbReference type="PROSITE" id="PS51645"/>
    </source>
</evidence>
<protein>
    <submittedName>
        <fullName evidence="2">Photolyase/cryptochrome alpha/beta domain-containing protein</fullName>
    </submittedName>
</protein>
<dbReference type="PANTHER" id="PTHR10211:SF0">
    <property type="entry name" value="DEOXYRIBODIPYRIMIDINE PHOTO-LYASE"/>
    <property type="match status" value="1"/>
</dbReference>
<dbReference type="SUPFAM" id="SSF52425">
    <property type="entry name" value="Cryptochrome/photolyase, N-terminal domain"/>
    <property type="match status" value="1"/>
</dbReference>
<accession>A0A5K3FWL5</accession>
<dbReference type="GO" id="GO:0003904">
    <property type="term" value="F:deoxyribodipyrimidine photo-lyase activity"/>
    <property type="evidence" value="ECO:0007669"/>
    <property type="project" value="TreeGrafter"/>
</dbReference>
<name>A0A5K3FWL5_MESCO</name>
<dbReference type="InterPro" id="IPR006050">
    <property type="entry name" value="DNA_photolyase_N"/>
</dbReference>
<dbReference type="Gene3D" id="3.40.50.620">
    <property type="entry name" value="HUPs"/>
    <property type="match status" value="1"/>
</dbReference>
<evidence type="ECO:0000313" key="2">
    <source>
        <dbReference type="WBParaSite" id="MCU_012326-RA"/>
    </source>
</evidence>
<dbReference type="InterPro" id="IPR052219">
    <property type="entry name" value="Photolyase_Class-2"/>
</dbReference>
<proteinExistence type="predicted"/>
<reference evidence="2" key="1">
    <citation type="submission" date="2019-11" db="UniProtKB">
        <authorList>
            <consortium name="WormBaseParasite"/>
        </authorList>
    </citation>
    <scope>IDENTIFICATION</scope>
</reference>
<dbReference type="AlphaFoldDB" id="A0A5K3FWL5"/>
<dbReference type="GO" id="GO:0000719">
    <property type="term" value="P:photoreactive repair"/>
    <property type="evidence" value="ECO:0007669"/>
    <property type="project" value="TreeGrafter"/>
</dbReference>
<dbReference type="InterPro" id="IPR036155">
    <property type="entry name" value="Crypto/Photolyase_N_sf"/>
</dbReference>
<dbReference type="WBParaSite" id="MCU_012326-RA">
    <property type="protein sequence ID" value="MCU_012326-RA"/>
    <property type="gene ID" value="MCU_012326"/>
</dbReference>
<feature type="domain" description="Photolyase/cryptochrome alpha/beta" evidence="1">
    <location>
        <begin position="1"/>
        <end position="88"/>
    </location>
</feature>
<dbReference type="PANTHER" id="PTHR10211">
    <property type="entry name" value="DEOXYRIBODIPYRIMIDINE PHOTOLYASE"/>
    <property type="match status" value="1"/>
</dbReference>
<organism evidence="2">
    <name type="scientific">Mesocestoides corti</name>
    <name type="common">Flatworm</name>
    <dbReference type="NCBI Taxonomy" id="53468"/>
    <lineage>
        <taxon>Eukaryota</taxon>
        <taxon>Metazoa</taxon>
        <taxon>Spiralia</taxon>
        <taxon>Lophotrochozoa</taxon>
        <taxon>Platyhelminthes</taxon>
        <taxon>Cestoda</taxon>
        <taxon>Eucestoda</taxon>
        <taxon>Cyclophyllidea</taxon>
        <taxon>Mesocestoididae</taxon>
        <taxon>Mesocestoides</taxon>
    </lineage>
</organism>
<dbReference type="PROSITE" id="PS51645">
    <property type="entry name" value="PHR_CRY_ALPHA_BETA"/>
    <property type="match status" value="1"/>
</dbReference>
<dbReference type="InterPro" id="IPR014729">
    <property type="entry name" value="Rossmann-like_a/b/a_fold"/>
</dbReference>